<proteinExistence type="inferred from homology"/>
<accession>A0AAD1YQN8</accession>
<dbReference type="GO" id="GO:0004252">
    <property type="term" value="F:serine-type endopeptidase activity"/>
    <property type="evidence" value="ECO:0007669"/>
    <property type="project" value="InterPro"/>
</dbReference>
<sequence>MAHVSSIAAGNYVEDVSFFGYAPGTARGVAPRTRLAAYKVLSDEGSYASDALAGIDHVVADAAFGAMEKGILVSVSAGNQGPNFSTLLEGIPWAVIVASGTVDRWNLPLAYNKTLSACNSKLLAEALRSIIICVQSDQTAEFNDRKSYISASNVPTAIIISEDTRILRFTDFPHLGVVISPKDADKSLAAIRSAMMTTASTVDNTRKPNKDVGHDYDIAPPLDMEAGQVDLNRALDPGIIYDATAQDYVNLICALNFTREQTQTIIRPSYNCSNPSLDLNYHHL</sequence>
<evidence type="ECO:0000256" key="2">
    <source>
        <dbReference type="ARBA" id="ARBA00022729"/>
    </source>
</evidence>
<dbReference type="InterPro" id="IPR045051">
    <property type="entry name" value="SBT"/>
</dbReference>
<protein>
    <submittedName>
        <fullName evidence="3">Uncharacterized protein</fullName>
    </submittedName>
</protein>
<name>A0AAD1YQN8_9LAMI</name>
<dbReference type="EMBL" id="OU503037">
    <property type="protein sequence ID" value="CAI9755789.1"/>
    <property type="molecule type" value="Genomic_DNA"/>
</dbReference>
<dbReference type="InterPro" id="IPR036852">
    <property type="entry name" value="Peptidase_S8/S53_dom_sf"/>
</dbReference>
<dbReference type="AlphaFoldDB" id="A0AAD1YQN8"/>
<keyword evidence="4" id="KW-1185">Reference proteome</keyword>
<dbReference type="Proteomes" id="UP000834106">
    <property type="component" value="Chromosome 2"/>
</dbReference>
<comment type="similarity">
    <text evidence="1">Belongs to the peptidase S8 family.</text>
</comment>
<evidence type="ECO:0000256" key="1">
    <source>
        <dbReference type="ARBA" id="ARBA00011073"/>
    </source>
</evidence>
<dbReference type="GO" id="GO:0006508">
    <property type="term" value="P:proteolysis"/>
    <property type="evidence" value="ECO:0007669"/>
    <property type="project" value="InterPro"/>
</dbReference>
<organism evidence="3 4">
    <name type="scientific">Fraxinus pennsylvanica</name>
    <dbReference type="NCBI Taxonomy" id="56036"/>
    <lineage>
        <taxon>Eukaryota</taxon>
        <taxon>Viridiplantae</taxon>
        <taxon>Streptophyta</taxon>
        <taxon>Embryophyta</taxon>
        <taxon>Tracheophyta</taxon>
        <taxon>Spermatophyta</taxon>
        <taxon>Magnoliopsida</taxon>
        <taxon>eudicotyledons</taxon>
        <taxon>Gunneridae</taxon>
        <taxon>Pentapetalae</taxon>
        <taxon>asterids</taxon>
        <taxon>lamiids</taxon>
        <taxon>Lamiales</taxon>
        <taxon>Oleaceae</taxon>
        <taxon>Oleeae</taxon>
        <taxon>Fraxinus</taxon>
    </lineage>
</organism>
<dbReference type="SUPFAM" id="SSF52743">
    <property type="entry name" value="Subtilisin-like"/>
    <property type="match status" value="1"/>
</dbReference>
<dbReference type="PANTHER" id="PTHR10795">
    <property type="entry name" value="PROPROTEIN CONVERTASE SUBTILISIN/KEXIN"/>
    <property type="match status" value="1"/>
</dbReference>
<reference evidence="3" key="1">
    <citation type="submission" date="2023-05" db="EMBL/GenBank/DDBJ databases">
        <authorList>
            <person name="Huff M."/>
        </authorList>
    </citation>
    <scope>NUCLEOTIDE SEQUENCE</scope>
</reference>
<evidence type="ECO:0000313" key="3">
    <source>
        <dbReference type="EMBL" id="CAI9755789.1"/>
    </source>
</evidence>
<dbReference type="Gene3D" id="3.40.50.200">
    <property type="entry name" value="Peptidase S8/S53 domain"/>
    <property type="match status" value="3"/>
</dbReference>
<gene>
    <name evidence="3" type="ORF">FPE_LOCUS3220</name>
</gene>
<keyword evidence="2" id="KW-0732">Signal</keyword>
<evidence type="ECO:0000313" key="4">
    <source>
        <dbReference type="Proteomes" id="UP000834106"/>
    </source>
</evidence>